<feature type="domain" description="Inosine/uridine-preferring nucleoside hydrolase" evidence="4">
    <location>
        <begin position="11"/>
        <end position="358"/>
    </location>
</feature>
<keyword evidence="2" id="KW-0378">Hydrolase</keyword>
<dbReference type="CDD" id="cd02651">
    <property type="entry name" value="nuc_hydro_IU_UC_XIUA"/>
    <property type="match status" value="1"/>
</dbReference>
<accession>A0A1L9RX00</accession>
<organism evidence="5 6">
    <name type="scientific">Aspergillus wentii DTO 134E9</name>
    <dbReference type="NCBI Taxonomy" id="1073089"/>
    <lineage>
        <taxon>Eukaryota</taxon>
        <taxon>Fungi</taxon>
        <taxon>Dikarya</taxon>
        <taxon>Ascomycota</taxon>
        <taxon>Pezizomycotina</taxon>
        <taxon>Eurotiomycetes</taxon>
        <taxon>Eurotiomycetidae</taxon>
        <taxon>Eurotiales</taxon>
        <taxon>Aspergillaceae</taxon>
        <taxon>Aspergillus</taxon>
        <taxon>Aspergillus subgen. Cremei</taxon>
    </lineage>
</organism>
<evidence type="ECO:0000313" key="6">
    <source>
        <dbReference type="Proteomes" id="UP000184383"/>
    </source>
</evidence>
<sequence>MSASSDLPIPLWLDCDPGHDDAFAILLAAHHPSLNLLGITTIHGNASLEKTTINAGRVLEAIGRPDIPVYPGSTRPFCRPAIHAPNIHGDSGLDGTDLLPNASVPPITDKNPILAMREALLAQPKGTPWVVATGALTNVALLFATFPEVAAHIQGLTIMGGGVGEGFTDAPMSRLPGQHLRIGNVTPWAEFNVYCDPEASQSIFSNPILNKKTSIMALDLTHQVLASPAIQTRVLHGSGDPPTPPTNLRRMLRDLLVFFAQTYETVFGLSTGPPLHDPLAVAALLSNLNPAFAKNHPEQALKFDDKCGERFAIDIITDGLHNTDVDAMGQLGRSVAVATEEPHGVAIPRGVDVDAFWNMILECISRADQCNAARGK</sequence>
<dbReference type="InterPro" id="IPR023186">
    <property type="entry name" value="IUNH"/>
</dbReference>
<comment type="similarity">
    <text evidence="1">Belongs to the IUNH family.</text>
</comment>
<dbReference type="InterPro" id="IPR001910">
    <property type="entry name" value="Inosine/uridine_hydrolase_dom"/>
</dbReference>
<dbReference type="SUPFAM" id="SSF53590">
    <property type="entry name" value="Nucleoside hydrolase"/>
    <property type="match status" value="1"/>
</dbReference>
<dbReference type="RefSeq" id="XP_040693132.1">
    <property type="nucleotide sequence ID" value="XM_040830431.1"/>
</dbReference>
<name>A0A1L9RX00_ASPWE</name>
<dbReference type="OrthoDB" id="432381at2759"/>
<dbReference type="InterPro" id="IPR036452">
    <property type="entry name" value="Ribo_hydro-like"/>
</dbReference>
<reference evidence="6" key="1">
    <citation type="journal article" date="2017" name="Genome Biol.">
        <title>Comparative genomics reveals high biological diversity and specific adaptations in the industrially and medically important fungal genus Aspergillus.</title>
        <authorList>
            <person name="de Vries R.P."/>
            <person name="Riley R."/>
            <person name="Wiebenga A."/>
            <person name="Aguilar-Osorio G."/>
            <person name="Amillis S."/>
            <person name="Uchima C.A."/>
            <person name="Anderluh G."/>
            <person name="Asadollahi M."/>
            <person name="Askin M."/>
            <person name="Barry K."/>
            <person name="Battaglia E."/>
            <person name="Bayram O."/>
            <person name="Benocci T."/>
            <person name="Braus-Stromeyer S.A."/>
            <person name="Caldana C."/>
            <person name="Canovas D."/>
            <person name="Cerqueira G.C."/>
            <person name="Chen F."/>
            <person name="Chen W."/>
            <person name="Choi C."/>
            <person name="Clum A."/>
            <person name="Dos Santos R.A."/>
            <person name="Damasio A.R."/>
            <person name="Diallinas G."/>
            <person name="Emri T."/>
            <person name="Fekete E."/>
            <person name="Flipphi M."/>
            <person name="Freyberg S."/>
            <person name="Gallo A."/>
            <person name="Gournas C."/>
            <person name="Habgood R."/>
            <person name="Hainaut M."/>
            <person name="Harispe M.L."/>
            <person name="Henrissat B."/>
            <person name="Hilden K.S."/>
            <person name="Hope R."/>
            <person name="Hossain A."/>
            <person name="Karabika E."/>
            <person name="Karaffa L."/>
            <person name="Karanyi Z."/>
            <person name="Krasevec N."/>
            <person name="Kuo A."/>
            <person name="Kusch H."/>
            <person name="LaButti K."/>
            <person name="Lagendijk E.L."/>
            <person name="Lapidus A."/>
            <person name="Levasseur A."/>
            <person name="Lindquist E."/>
            <person name="Lipzen A."/>
            <person name="Logrieco A.F."/>
            <person name="MacCabe A."/>
            <person name="Maekelae M.R."/>
            <person name="Malavazi I."/>
            <person name="Melin P."/>
            <person name="Meyer V."/>
            <person name="Mielnichuk N."/>
            <person name="Miskei M."/>
            <person name="Molnar A.P."/>
            <person name="Mule G."/>
            <person name="Ngan C.Y."/>
            <person name="Orejas M."/>
            <person name="Orosz E."/>
            <person name="Ouedraogo J.P."/>
            <person name="Overkamp K.M."/>
            <person name="Park H.-S."/>
            <person name="Perrone G."/>
            <person name="Piumi F."/>
            <person name="Punt P.J."/>
            <person name="Ram A.F."/>
            <person name="Ramon A."/>
            <person name="Rauscher S."/>
            <person name="Record E."/>
            <person name="Riano-Pachon D.M."/>
            <person name="Robert V."/>
            <person name="Roehrig J."/>
            <person name="Ruller R."/>
            <person name="Salamov A."/>
            <person name="Salih N.S."/>
            <person name="Samson R.A."/>
            <person name="Sandor E."/>
            <person name="Sanguinetti M."/>
            <person name="Schuetze T."/>
            <person name="Sepcic K."/>
            <person name="Shelest E."/>
            <person name="Sherlock G."/>
            <person name="Sophianopoulou V."/>
            <person name="Squina F.M."/>
            <person name="Sun H."/>
            <person name="Susca A."/>
            <person name="Todd R.B."/>
            <person name="Tsang A."/>
            <person name="Unkles S.E."/>
            <person name="van de Wiele N."/>
            <person name="van Rossen-Uffink D."/>
            <person name="Oliveira J.V."/>
            <person name="Vesth T.C."/>
            <person name="Visser J."/>
            <person name="Yu J.-H."/>
            <person name="Zhou M."/>
            <person name="Andersen M.R."/>
            <person name="Archer D.B."/>
            <person name="Baker S.E."/>
            <person name="Benoit I."/>
            <person name="Brakhage A.A."/>
            <person name="Braus G.H."/>
            <person name="Fischer R."/>
            <person name="Frisvad J.C."/>
            <person name="Goldman G.H."/>
            <person name="Houbraken J."/>
            <person name="Oakley B."/>
            <person name="Pocsi I."/>
            <person name="Scazzocchio C."/>
            <person name="Seiboth B."/>
            <person name="vanKuyk P.A."/>
            <person name="Wortman J."/>
            <person name="Dyer P.S."/>
            <person name="Grigoriev I.V."/>
        </authorList>
    </citation>
    <scope>NUCLEOTIDE SEQUENCE [LARGE SCALE GENOMIC DNA]</scope>
    <source>
        <strain evidence="6">DTO 134E9</strain>
    </source>
</reference>
<evidence type="ECO:0000256" key="1">
    <source>
        <dbReference type="ARBA" id="ARBA00009176"/>
    </source>
</evidence>
<dbReference type="Pfam" id="PF01156">
    <property type="entry name" value="IU_nuc_hydro"/>
    <property type="match status" value="1"/>
</dbReference>
<dbReference type="Proteomes" id="UP000184383">
    <property type="component" value="Unassembled WGS sequence"/>
</dbReference>
<evidence type="ECO:0000256" key="2">
    <source>
        <dbReference type="ARBA" id="ARBA00022801"/>
    </source>
</evidence>
<dbReference type="EMBL" id="KV878210">
    <property type="protein sequence ID" value="OJJ39456.1"/>
    <property type="molecule type" value="Genomic_DNA"/>
</dbReference>
<protein>
    <recommendedName>
        <fullName evidence="4">Inosine/uridine-preferring nucleoside hydrolase domain-containing protein</fullName>
    </recommendedName>
</protein>
<evidence type="ECO:0000259" key="4">
    <source>
        <dbReference type="Pfam" id="PF01156"/>
    </source>
</evidence>
<dbReference type="GO" id="GO:0006152">
    <property type="term" value="P:purine nucleoside catabolic process"/>
    <property type="evidence" value="ECO:0007669"/>
    <property type="project" value="TreeGrafter"/>
</dbReference>
<dbReference type="Gene3D" id="3.90.245.10">
    <property type="entry name" value="Ribonucleoside hydrolase-like"/>
    <property type="match status" value="1"/>
</dbReference>
<dbReference type="AlphaFoldDB" id="A0A1L9RX00"/>
<dbReference type="STRING" id="1073089.A0A1L9RX00"/>
<proteinExistence type="inferred from homology"/>
<evidence type="ECO:0000313" key="5">
    <source>
        <dbReference type="EMBL" id="OJJ39456.1"/>
    </source>
</evidence>
<keyword evidence="3" id="KW-0326">Glycosidase</keyword>
<dbReference type="PANTHER" id="PTHR12304:SF4">
    <property type="entry name" value="URIDINE NUCLEOSIDASE"/>
    <property type="match status" value="1"/>
</dbReference>
<dbReference type="VEuPathDB" id="FungiDB:ASPWEDRAFT_169299"/>
<dbReference type="GeneID" id="63746279"/>
<dbReference type="GO" id="GO:0005829">
    <property type="term" value="C:cytosol"/>
    <property type="evidence" value="ECO:0007669"/>
    <property type="project" value="TreeGrafter"/>
</dbReference>
<evidence type="ECO:0000256" key="3">
    <source>
        <dbReference type="ARBA" id="ARBA00023295"/>
    </source>
</evidence>
<dbReference type="GO" id="GO:0008477">
    <property type="term" value="F:purine nucleosidase activity"/>
    <property type="evidence" value="ECO:0007669"/>
    <property type="project" value="TreeGrafter"/>
</dbReference>
<gene>
    <name evidence="5" type="ORF">ASPWEDRAFT_169299</name>
</gene>
<keyword evidence="6" id="KW-1185">Reference proteome</keyword>
<dbReference type="PANTHER" id="PTHR12304">
    <property type="entry name" value="INOSINE-URIDINE PREFERRING NUCLEOSIDE HYDROLASE"/>
    <property type="match status" value="1"/>
</dbReference>